<organism evidence="2 3">
    <name type="scientific">Pendulispora rubella</name>
    <dbReference type="NCBI Taxonomy" id="2741070"/>
    <lineage>
        <taxon>Bacteria</taxon>
        <taxon>Pseudomonadati</taxon>
        <taxon>Myxococcota</taxon>
        <taxon>Myxococcia</taxon>
        <taxon>Myxococcales</taxon>
        <taxon>Sorangiineae</taxon>
        <taxon>Pendulisporaceae</taxon>
        <taxon>Pendulispora</taxon>
    </lineage>
</organism>
<evidence type="ECO:0000259" key="1">
    <source>
        <dbReference type="SMART" id="SM00867"/>
    </source>
</evidence>
<reference evidence="2" key="1">
    <citation type="submission" date="2021-12" db="EMBL/GenBank/DDBJ databases">
        <title>Discovery of the Pendulisporaceae a myxobacterial family with distinct sporulation behavior and unique specialized metabolism.</title>
        <authorList>
            <person name="Garcia R."/>
            <person name="Popoff A."/>
            <person name="Bader C.D."/>
            <person name="Loehr J."/>
            <person name="Walesch S."/>
            <person name="Walt C."/>
            <person name="Boldt J."/>
            <person name="Bunk B."/>
            <person name="Haeckl F.J.F.P.J."/>
            <person name="Gunesch A.P."/>
            <person name="Birkelbach J."/>
            <person name="Nuebel U."/>
            <person name="Pietschmann T."/>
            <person name="Bach T."/>
            <person name="Mueller R."/>
        </authorList>
    </citation>
    <scope>NUCLEOTIDE SEQUENCE</scope>
    <source>
        <strain evidence="2">MSr11367</strain>
    </source>
</reference>
<accession>A0ABZ2L584</accession>
<dbReference type="SMART" id="SM00867">
    <property type="entry name" value="YceI"/>
    <property type="match status" value="1"/>
</dbReference>
<dbReference type="RefSeq" id="WP_394834004.1">
    <property type="nucleotide sequence ID" value="NZ_CP089929.1"/>
</dbReference>
<evidence type="ECO:0000313" key="3">
    <source>
        <dbReference type="Proteomes" id="UP001374803"/>
    </source>
</evidence>
<name>A0ABZ2L584_9BACT</name>
<dbReference type="PANTHER" id="PTHR34406">
    <property type="entry name" value="PROTEIN YCEI"/>
    <property type="match status" value="1"/>
</dbReference>
<protein>
    <submittedName>
        <fullName evidence="2">YceI family protein</fullName>
    </submittedName>
</protein>
<dbReference type="InterPro" id="IPR036761">
    <property type="entry name" value="TTHA0802/YceI-like_sf"/>
</dbReference>
<evidence type="ECO:0000313" key="2">
    <source>
        <dbReference type="EMBL" id="WXB04365.1"/>
    </source>
</evidence>
<gene>
    <name evidence="2" type="ORF">LVJ94_46620</name>
</gene>
<sequence length="178" mass="19379">MATYSIDTTHSEIAFTVRHMMFAKVRGQFRTWSATLTYDAGSPAASKVQVEIDAASIDTHEAQRDGHLRSGDFLDTEKFAKITFASKRIESSGKGRYKLAGDLTIHGVTNEVTLEVEQTGQGKDPWGNDRLGFNAKTTILRSDFGLKWNQALEAGGVLVSDKVEIEAEVQVVQAAAAA</sequence>
<dbReference type="Proteomes" id="UP001374803">
    <property type="component" value="Chromosome"/>
</dbReference>
<dbReference type="SUPFAM" id="SSF101874">
    <property type="entry name" value="YceI-like"/>
    <property type="match status" value="1"/>
</dbReference>
<dbReference type="Pfam" id="PF04264">
    <property type="entry name" value="YceI"/>
    <property type="match status" value="1"/>
</dbReference>
<dbReference type="InterPro" id="IPR007372">
    <property type="entry name" value="Lipid/polyisoprenoid-bd_YceI"/>
</dbReference>
<proteinExistence type="predicted"/>
<dbReference type="EMBL" id="CP089983">
    <property type="protein sequence ID" value="WXB04365.1"/>
    <property type="molecule type" value="Genomic_DNA"/>
</dbReference>
<keyword evidence="3" id="KW-1185">Reference proteome</keyword>
<dbReference type="Gene3D" id="2.40.128.110">
    <property type="entry name" value="Lipid/polyisoprenoid-binding, YceI-like"/>
    <property type="match status" value="1"/>
</dbReference>
<dbReference type="PANTHER" id="PTHR34406:SF1">
    <property type="entry name" value="PROTEIN YCEI"/>
    <property type="match status" value="1"/>
</dbReference>
<feature type="domain" description="Lipid/polyisoprenoid-binding YceI-like" evidence="1">
    <location>
        <begin position="3"/>
        <end position="172"/>
    </location>
</feature>